<dbReference type="Proteomes" id="UP000085678">
    <property type="component" value="Unplaced"/>
</dbReference>
<keyword evidence="3" id="KW-0347">Helicase</keyword>
<accession>A0A1S3IB99</accession>
<dbReference type="SUPFAM" id="SSF52540">
    <property type="entry name" value="P-loop containing nucleoside triphosphate hydrolases"/>
    <property type="match status" value="1"/>
</dbReference>
<dbReference type="PANTHER" id="PTHR45626">
    <property type="entry name" value="TRANSCRIPTION TERMINATION FACTOR 2-RELATED"/>
    <property type="match status" value="1"/>
</dbReference>
<keyword evidence="2" id="KW-0378">Hydrolase</keyword>
<dbReference type="InParanoid" id="A0A1S3IB99"/>
<dbReference type="STRING" id="7574.A0A1S3IB99"/>
<gene>
    <name evidence="8" type="primary">LOC106162094</name>
</gene>
<proteinExistence type="predicted"/>
<dbReference type="AlphaFoldDB" id="A0A1S3IB99"/>
<dbReference type="GO" id="GO:0004386">
    <property type="term" value="F:helicase activity"/>
    <property type="evidence" value="ECO:0007669"/>
    <property type="project" value="UniProtKB-KW"/>
</dbReference>
<dbReference type="PROSITE" id="PS51192">
    <property type="entry name" value="HELICASE_ATP_BIND_1"/>
    <property type="match status" value="1"/>
</dbReference>
<dbReference type="PANTHER" id="PTHR45626:SF17">
    <property type="entry name" value="HELICASE-LIKE TRANSCRIPTION FACTOR"/>
    <property type="match status" value="1"/>
</dbReference>
<evidence type="ECO:0000256" key="5">
    <source>
        <dbReference type="SAM" id="MobiDB-lite"/>
    </source>
</evidence>
<dbReference type="Pfam" id="PF00176">
    <property type="entry name" value="SNF2-rel_dom"/>
    <property type="match status" value="1"/>
</dbReference>
<dbReference type="GO" id="GO:0005634">
    <property type="term" value="C:nucleus"/>
    <property type="evidence" value="ECO:0007669"/>
    <property type="project" value="TreeGrafter"/>
</dbReference>
<dbReference type="InterPro" id="IPR027417">
    <property type="entry name" value="P-loop_NTPase"/>
</dbReference>
<evidence type="ECO:0000259" key="6">
    <source>
        <dbReference type="PROSITE" id="PS51192"/>
    </source>
</evidence>
<dbReference type="GO" id="GO:0008094">
    <property type="term" value="F:ATP-dependent activity, acting on DNA"/>
    <property type="evidence" value="ECO:0007669"/>
    <property type="project" value="TreeGrafter"/>
</dbReference>
<keyword evidence="7" id="KW-1185">Reference proteome</keyword>
<dbReference type="GO" id="GO:0016787">
    <property type="term" value="F:hydrolase activity"/>
    <property type="evidence" value="ECO:0007669"/>
    <property type="project" value="UniProtKB-KW"/>
</dbReference>
<dbReference type="Gene3D" id="3.40.50.10810">
    <property type="entry name" value="Tandem AAA-ATPase domain"/>
    <property type="match status" value="1"/>
</dbReference>
<feature type="domain" description="Helicase ATP-binding" evidence="6">
    <location>
        <begin position="240"/>
        <end position="345"/>
    </location>
</feature>
<reference evidence="8" key="1">
    <citation type="submission" date="2025-08" db="UniProtKB">
        <authorList>
            <consortium name="RefSeq"/>
        </authorList>
    </citation>
    <scope>IDENTIFICATION</scope>
    <source>
        <tissue evidence="8">Gonads</tissue>
    </source>
</reference>
<dbReference type="GO" id="GO:0005524">
    <property type="term" value="F:ATP binding"/>
    <property type="evidence" value="ECO:0007669"/>
    <property type="project" value="UniProtKB-KW"/>
</dbReference>
<dbReference type="OrthoDB" id="276744at2759"/>
<dbReference type="InterPro" id="IPR000330">
    <property type="entry name" value="SNF2_N"/>
</dbReference>
<feature type="compositionally biased region" description="Polar residues" evidence="5">
    <location>
        <begin position="89"/>
        <end position="102"/>
    </location>
</feature>
<protein>
    <submittedName>
        <fullName evidence="8">Uncharacterized protein LOC106162094</fullName>
    </submittedName>
</protein>
<dbReference type="GO" id="GO:0006281">
    <property type="term" value="P:DNA repair"/>
    <property type="evidence" value="ECO:0007669"/>
    <property type="project" value="TreeGrafter"/>
</dbReference>
<organism evidence="7 8">
    <name type="scientific">Lingula anatina</name>
    <name type="common">Brachiopod</name>
    <name type="synonym">Lingula unguis</name>
    <dbReference type="NCBI Taxonomy" id="7574"/>
    <lineage>
        <taxon>Eukaryota</taxon>
        <taxon>Metazoa</taxon>
        <taxon>Spiralia</taxon>
        <taxon>Lophotrochozoa</taxon>
        <taxon>Brachiopoda</taxon>
        <taxon>Linguliformea</taxon>
        <taxon>Lingulata</taxon>
        <taxon>Lingulida</taxon>
        <taxon>Linguloidea</taxon>
        <taxon>Lingulidae</taxon>
        <taxon>Lingula</taxon>
    </lineage>
</organism>
<dbReference type="GeneID" id="106162094"/>
<evidence type="ECO:0000313" key="8">
    <source>
        <dbReference type="RefSeq" id="XP_013394684.1"/>
    </source>
</evidence>
<feature type="compositionally biased region" description="Polar residues" evidence="5">
    <location>
        <begin position="56"/>
        <end position="74"/>
    </location>
</feature>
<dbReference type="InterPro" id="IPR050628">
    <property type="entry name" value="SNF2_RAD54_helicase_TF"/>
</dbReference>
<dbReference type="RefSeq" id="XP_013394684.1">
    <property type="nucleotide sequence ID" value="XM_013539230.1"/>
</dbReference>
<dbReference type="InterPro" id="IPR038718">
    <property type="entry name" value="SNF2-like_sf"/>
</dbReference>
<evidence type="ECO:0000256" key="4">
    <source>
        <dbReference type="ARBA" id="ARBA00022840"/>
    </source>
</evidence>
<sequence length="345" mass="37730">MRVRSKVPVATHSTPVINGQGTIVQNQPGVSTLQLTNTTFKRTILPSWCPEKIASGQPQPLPQLSSVSKTITGDQSRHIKHSTGPGEMSSGQTTNVTDQSKWPKTEPATPESPVPPCVGMETEVATTLHPLKEEKPCNSPLVKQEFSLKKSWKRKSAPFIPGAKVHLLPKLPPLPNLELPDLDADVSSGKKRKGTVSAPIVIDEDSLPDVDVKENIQNKSPGANNLSSDGRTNCVGPRTTLIVCPLSVLSNWIDQLEDHVDERVHLAINVFYGPSRCKSAQVLQQQDIVLTTYQTVTTDSKGKNILGKVKWLRVVLDEGHTIRNPNAQMTKAILGLQTQRKWVLT</sequence>
<evidence type="ECO:0000313" key="7">
    <source>
        <dbReference type="Proteomes" id="UP000085678"/>
    </source>
</evidence>
<feature type="non-terminal residue" evidence="8">
    <location>
        <position position="345"/>
    </location>
</feature>
<keyword evidence="4" id="KW-0067">ATP-binding</keyword>
<name>A0A1S3IB99_LINAN</name>
<feature type="region of interest" description="Disordered" evidence="5">
    <location>
        <begin position="53"/>
        <end position="117"/>
    </location>
</feature>
<keyword evidence="1" id="KW-0547">Nucleotide-binding</keyword>
<evidence type="ECO:0000256" key="1">
    <source>
        <dbReference type="ARBA" id="ARBA00022741"/>
    </source>
</evidence>
<evidence type="ECO:0000256" key="2">
    <source>
        <dbReference type="ARBA" id="ARBA00022801"/>
    </source>
</evidence>
<dbReference type="KEGG" id="lak:106162094"/>
<dbReference type="InterPro" id="IPR014001">
    <property type="entry name" value="Helicase_ATP-bd"/>
</dbReference>
<evidence type="ECO:0000256" key="3">
    <source>
        <dbReference type="ARBA" id="ARBA00022806"/>
    </source>
</evidence>